<evidence type="ECO:0000313" key="14">
    <source>
        <dbReference type="Proteomes" id="UP000239237"/>
    </source>
</evidence>
<dbReference type="InterPro" id="IPR007210">
    <property type="entry name" value="ABC_Gly_betaine_transp_sub-bd"/>
</dbReference>
<dbReference type="Gene3D" id="1.10.3720.10">
    <property type="entry name" value="MetI-like"/>
    <property type="match status" value="1"/>
</dbReference>
<dbReference type="GO" id="GO:0015226">
    <property type="term" value="F:carnitine transmembrane transporter activity"/>
    <property type="evidence" value="ECO:0007669"/>
    <property type="project" value="TreeGrafter"/>
</dbReference>
<dbReference type="GO" id="GO:0015871">
    <property type="term" value="P:choline transport"/>
    <property type="evidence" value="ECO:0007669"/>
    <property type="project" value="TreeGrafter"/>
</dbReference>
<dbReference type="Pfam" id="PF04069">
    <property type="entry name" value="OpuAC"/>
    <property type="match status" value="1"/>
</dbReference>
<keyword evidence="3" id="KW-1003">Cell membrane</keyword>
<dbReference type="FunFam" id="1.10.3720.10:FF:000001">
    <property type="entry name" value="Glycine betaine ABC transporter, permease"/>
    <property type="match status" value="1"/>
</dbReference>
<feature type="domain" description="ABC transmembrane type-1" evidence="10">
    <location>
        <begin position="97"/>
        <end position="276"/>
    </location>
</feature>
<feature type="transmembrane region" description="Helical" evidence="9">
    <location>
        <begin position="224"/>
        <end position="243"/>
    </location>
</feature>
<evidence type="ECO:0000256" key="2">
    <source>
        <dbReference type="ARBA" id="ARBA00022448"/>
    </source>
</evidence>
<proteinExistence type="inferred from homology"/>
<feature type="transmembrane region" description="Helical" evidence="9">
    <location>
        <begin position="255"/>
        <end position="272"/>
    </location>
</feature>
<evidence type="ECO:0000256" key="3">
    <source>
        <dbReference type="ARBA" id="ARBA00022475"/>
    </source>
</evidence>
<dbReference type="SUPFAM" id="SSF53850">
    <property type="entry name" value="Periplasmic binding protein-like II"/>
    <property type="match status" value="1"/>
</dbReference>
<evidence type="ECO:0000256" key="7">
    <source>
        <dbReference type="ARBA" id="ARBA00035642"/>
    </source>
</evidence>
<gene>
    <name evidence="12" type="primary">opuAB</name>
    <name evidence="11" type="ORF">LES8486_01173</name>
    <name evidence="12" type="ORF">LES9216_01320</name>
</gene>
<name>A0A2N9KA52_9LACO</name>
<feature type="transmembrane region" description="Helical" evidence="9">
    <location>
        <begin position="76"/>
        <end position="94"/>
    </location>
</feature>
<dbReference type="Proteomes" id="UP000237923">
    <property type="component" value="Unassembled WGS sequence"/>
</dbReference>
<dbReference type="SUPFAM" id="SSF161098">
    <property type="entry name" value="MetI-like"/>
    <property type="match status" value="1"/>
</dbReference>
<dbReference type="Pfam" id="PF00528">
    <property type="entry name" value="BPD_transp_1"/>
    <property type="match status" value="1"/>
</dbReference>
<keyword evidence="14" id="KW-1185">Reference proteome</keyword>
<dbReference type="GO" id="GO:0043190">
    <property type="term" value="C:ATP-binding cassette (ABC) transporter complex"/>
    <property type="evidence" value="ECO:0007669"/>
    <property type="project" value="InterPro"/>
</dbReference>
<feature type="transmembrane region" description="Helical" evidence="9">
    <location>
        <begin position="144"/>
        <end position="171"/>
    </location>
</feature>
<dbReference type="EMBL" id="OKQU01000001">
    <property type="protein sequence ID" value="SPE07443.1"/>
    <property type="molecule type" value="Genomic_DNA"/>
</dbReference>
<protein>
    <submittedName>
        <fullName evidence="12">Glycine betaine transport system permease protein OpuAB</fullName>
    </submittedName>
</protein>
<organism evidence="12 13">
    <name type="scientific">Leuconostoc suionicum</name>
    <dbReference type="NCBI Taxonomy" id="1511761"/>
    <lineage>
        <taxon>Bacteria</taxon>
        <taxon>Bacillati</taxon>
        <taxon>Bacillota</taxon>
        <taxon>Bacilli</taxon>
        <taxon>Lactobacillales</taxon>
        <taxon>Lactobacillaceae</taxon>
        <taxon>Leuconostoc</taxon>
    </lineage>
</organism>
<reference evidence="12 13" key="1">
    <citation type="submission" date="2018-02" db="EMBL/GenBank/DDBJ databases">
        <authorList>
            <person name="Cohen D.B."/>
            <person name="Kent A.D."/>
        </authorList>
    </citation>
    <scope>NUCLEOTIDE SEQUENCE [LARGE SCALE GENOMIC DNA]</scope>
    <source>
        <strain evidence="12 13">CECT 9216</strain>
    </source>
</reference>
<keyword evidence="5 9" id="KW-1133">Transmembrane helix</keyword>
<dbReference type="Proteomes" id="UP000239237">
    <property type="component" value="Unassembled WGS sequence"/>
</dbReference>
<evidence type="ECO:0000256" key="5">
    <source>
        <dbReference type="ARBA" id="ARBA00022989"/>
    </source>
</evidence>
<comment type="similarity">
    <text evidence="7">In the C-terminal section; belongs to the OsmX family.</text>
</comment>
<feature type="transmembrane region" description="Helical" evidence="9">
    <location>
        <begin position="50"/>
        <end position="69"/>
    </location>
</feature>
<evidence type="ECO:0000256" key="6">
    <source>
        <dbReference type="ARBA" id="ARBA00023136"/>
    </source>
</evidence>
<feature type="transmembrane region" description="Helical" evidence="9">
    <location>
        <begin position="292"/>
        <end position="313"/>
    </location>
</feature>
<dbReference type="InterPro" id="IPR035906">
    <property type="entry name" value="MetI-like_sf"/>
</dbReference>
<dbReference type="Gene3D" id="3.40.190.100">
    <property type="entry name" value="Glycine betaine-binding periplasmic protein, domain 2"/>
    <property type="match status" value="1"/>
</dbReference>
<dbReference type="PANTHER" id="PTHR47737:SF1">
    <property type="entry name" value="GLYCINE BETAINE_PROLINE BETAINE TRANSPORT SYSTEM PERMEASE PROTEIN PROW"/>
    <property type="match status" value="1"/>
</dbReference>
<dbReference type="EMBL" id="OKQR01000001">
    <property type="protein sequence ID" value="SPD92164.1"/>
    <property type="molecule type" value="Genomic_DNA"/>
</dbReference>
<comment type="similarity">
    <text evidence="9">Belongs to the binding-protein-dependent transport system permease family.</text>
</comment>
<dbReference type="KEGG" id="lsu:A6B45_01725"/>
<dbReference type="CDD" id="cd13639">
    <property type="entry name" value="PBP2_OpuAC_like"/>
    <property type="match status" value="1"/>
</dbReference>
<evidence type="ECO:0000256" key="9">
    <source>
        <dbReference type="RuleBase" id="RU363032"/>
    </source>
</evidence>
<reference evidence="11 14" key="2">
    <citation type="submission" date="2018-02" db="EMBL/GenBank/DDBJ databases">
        <authorList>
            <person name="Rodrigo-Torres L."/>
            <person name="Arahal R. D."/>
            <person name="Lucena T."/>
        </authorList>
    </citation>
    <scope>NUCLEOTIDE SEQUENCE [LARGE SCALE GENOMIC DNA]</scope>
    <source>
        <strain evidence="11 14">CECT 8486</strain>
    </source>
</reference>
<dbReference type="GO" id="GO:0005275">
    <property type="term" value="F:amine transmembrane transporter activity"/>
    <property type="evidence" value="ECO:0007669"/>
    <property type="project" value="TreeGrafter"/>
</dbReference>
<evidence type="ECO:0000313" key="12">
    <source>
        <dbReference type="EMBL" id="SPE07443.1"/>
    </source>
</evidence>
<dbReference type="AlphaFoldDB" id="A0A2N9KA52"/>
<evidence type="ECO:0000256" key="4">
    <source>
        <dbReference type="ARBA" id="ARBA00022692"/>
    </source>
</evidence>
<keyword evidence="2 9" id="KW-0813">Transport</keyword>
<comment type="similarity">
    <text evidence="8">In the N-terminal section; belongs to the binding-protein-dependent transport system permease family.</text>
</comment>
<dbReference type="GO" id="GO:0031460">
    <property type="term" value="P:glycine betaine transport"/>
    <property type="evidence" value="ECO:0007669"/>
    <property type="project" value="TreeGrafter"/>
</dbReference>
<sequence length="573" mass="61868">MTMNNLVSIPKMPLENWVSSAVSWLTTNLSGFFDAIQSGGQYIMDALTNGLTAVPMPLMIIGITVIAIVTTPKKIGFPLFTLLGLLLIANQGLWSDLMNTVTLVIMASIVSLIIGIPLGILTAKSQKTAVVVQPILDFMQTMPGFVYLIPAVAFFGIGVVPGVFASIIFALPPMVRMTSLGIRQVPVDLVEAADSFGSTTWQKLFKLELPSAKNTILAGANQTIMLALSMVVTASMIGAPGLGRGVLSAVQHADVGSGFVNGLGLVILAIVIDRFTQKFNTQPGQKAVTKPWRRWTVLAALLVMIGGGVVNTLTSDKTTGQKVTIGYVEWDSEVASSNVLAESLRQHGYDVTLTPLDNAVLWQSLSNNQIDISVSAWLPDTHKALYDKYKNDVTLLGPNLKGVKTGLVVPDYMDVNSISDLTTQANKTITGIEPGAGEMATAAKALKSYSNLSGWNLSSSSSGAMVSALDKAYKNKQDVVVTGWSPHWMFSKYHLKFLSDPKNVFGSGETINTIVNKKFKTSNPKAYKVADKFNWTKDDMESVMLDIQNGQTPKQAAAKWIKSHQKLVDSWYK</sequence>
<dbReference type="Gene3D" id="3.40.190.10">
    <property type="entry name" value="Periplasmic binding protein-like II"/>
    <property type="match status" value="1"/>
</dbReference>
<evidence type="ECO:0000259" key="10">
    <source>
        <dbReference type="PROSITE" id="PS50928"/>
    </source>
</evidence>
<evidence type="ECO:0000313" key="13">
    <source>
        <dbReference type="Proteomes" id="UP000237923"/>
    </source>
</evidence>
<dbReference type="InterPro" id="IPR000515">
    <property type="entry name" value="MetI-like"/>
</dbReference>
<keyword evidence="4 9" id="KW-0812">Transmembrane</keyword>
<evidence type="ECO:0000256" key="8">
    <source>
        <dbReference type="ARBA" id="ARBA00035652"/>
    </source>
</evidence>
<feature type="transmembrane region" description="Helical" evidence="9">
    <location>
        <begin position="100"/>
        <end position="123"/>
    </location>
</feature>
<dbReference type="PANTHER" id="PTHR47737">
    <property type="entry name" value="GLYCINE BETAINE/PROLINE BETAINE TRANSPORT SYSTEM PERMEASE PROTEIN PROW"/>
    <property type="match status" value="1"/>
</dbReference>
<evidence type="ECO:0000313" key="11">
    <source>
        <dbReference type="EMBL" id="SPD92164.1"/>
    </source>
</evidence>
<keyword evidence="6 9" id="KW-0472">Membrane</keyword>
<dbReference type="CDD" id="cd06261">
    <property type="entry name" value="TM_PBP2"/>
    <property type="match status" value="1"/>
</dbReference>
<dbReference type="PROSITE" id="PS50928">
    <property type="entry name" value="ABC_TM1"/>
    <property type="match status" value="1"/>
</dbReference>
<accession>A0A2N9KA52</accession>
<comment type="subcellular location">
    <subcellularLocation>
        <location evidence="9">Cell membrane</location>
        <topology evidence="9">Multi-pass membrane protein</topology>
    </subcellularLocation>
    <subcellularLocation>
        <location evidence="1">Membrane</location>
        <topology evidence="1">Multi-pass membrane protein</topology>
    </subcellularLocation>
</comment>
<evidence type="ECO:0000256" key="1">
    <source>
        <dbReference type="ARBA" id="ARBA00004141"/>
    </source>
</evidence>